<keyword evidence="2" id="KW-1015">Disulfide bond</keyword>
<evidence type="ECO:0000259" key="3">
    <source>
        <dbReference type="SMART" id="SM00560"/>
    </source>
</evidence>
<evidence type="ECO:0000256" key="1">
    <source>
        <dbReference type="ARBA" id="ARBA00022729"/>
    </source>
</evidence>
<keyword evidence="1" id="KW-0732">Signal</keyword>
<keyword evidence="5" id="KW-1185">Reference proteome</keyword>
<dbReference type="RefSeq" id="WP_344058497.1">
    <property type="nucleotide sequence ID" value="NZ_BAAAOH010000001.1"/>
</dbReference>
<dbReference type="SMART" id="SM00560">
    <property type="entry name" value="LamGL"/>
    <property type="match status" value="1"/>
</dbReference>
<comment type="caution">
    <text evidence="4">The sequence shown here is derived from an EMBL/GenBank/DDBJ whole genome shotgun (WGS) entry which is preliminary data.</text>
</comment>
<dbReference type="InterPro" id="IPR006558">
    <property type="entry name" value="LamG-like"/>
</dbReference>
<sequence length="294" mass="30837">MDISHQARPFLLDRRQLLAFGTAAAAGAAASVVLGNPAPAAAASVPLPMASWNFAESAAPYASGIAGAPALKQGWRSTAVRISTPFGGGVQFNGMNDYLVVPAAFVGRLNVGATTNAVTVAAWVYSSDTNNALIAGCWQESRADPRRSYALFNDLPMYGGDDMVCMEVSKGGGATPGYPFSIDYAAEPRKITRGIWQFHVGTYDGAKAVAYLDGRTTPYPSYTDSHGATYARNPYLYPDGLNAAATDFMVGAVKRDGSLINRHKGAIARLRVWNSALTGAQVGALYAAEKAALG</sequence>
<dbReference type="Proteomes" id="UP001500326">
    <property type="component" value="Unassembled WGS sequence"/>
</dbReference>
<feature type="domain" description="LamG-like jellyroll fold" evidence="3">
    <location>
        <begin position="116"/>
        <end position="280"/>
    </location>
</feature>
<evidence type="ECO:0000313" key="5">
    <source>
        <dbReference type="Proteomes" id="UP001500326"/>
    </source>
</evidence>
<accession>A0ABP5DAQ9</accession>
<dbReference type="PROSITE" id="PS51318">
    <property type="entry name" value="TAT"/>
    <property type="match status" value="1"/>
</dbReference>
<proteinExistence type="predicted"/>
<dbReference type="InterPro" id="IPR006311">
    <property type="entry name" value="TAT_signal"/>
</dbReference>
<evidence type="ECO:0000256" key="2">
    <source>
        <dbReference type="ARBA" id="ARBA00023157"/>
    </source>
</evidence>
<dbReference type="SUPFAM" id="SSF49899">
    <property type="entry name" value="Concanavalin A-like lectins/glucanases"/>
    <property type="match status" value="1"/>
</dbReference>
<name>A0ABP5DAQ9_9MICO</name>
<evidence type="ECO:0000313" key="4">
    <source>
        <dbReference type="EMBL" id="GAA1976371.1"/>
    </source>
</evidence>
<protein>
    <recommendedName>
        <fullName evidence="3">LamG-like jellyroll fold domain-containing protein</fullName>
    </recommendedName>
</protein>
<dbReference type="Gene3D" id="2.60.120.200">
    <property type="match status" value="1"/>
</dbReference>
<gene>
    <name evidence="4" type="ORF">GCM10009777_06640</name>
</gene>
<dbReference type="EMBL" id="BAAAOH010000001">
    <property type="protein sequence ID" value="GAA1976371.1"/>
    <property type="molecule type" value="Genomic_DNA"/>
</dbReference>
<dbReference type="InterPro" id="IPR013320">
    <property type="entry name" value="ConA-like_dom_sf"/>
</dbReference>
<dbReference type="Pfam" id="PF13385">
    <property type="entry name" value="Laminin_G_3"/>
    <property type="match status" value="1"/>
</dbReference>
<reference evidence="5" key="1">
    <citation type="journal article" date="2019" name="Int. J. Syst. Evol. Microbiol.">
        <title>The Global Catalogue of Microorganisms (GCM) 10K type strain sequencing project: providing services to taxonomists for standard genome sequencing and annotation.</title>
        <authorList>
            <consortium name="The Broad Institute Genomics Platform"/>
            <consortium name="The Broad Institute Genome Sequencing Center for Infectious Disease"/>
            <person name="Wu L."/>
            <person name="Ma J."/>
        </authorList>
    </citation>
    <scope>NUCLEOTIDE SEQUENCE [LARGE SCALE GENOMIC DNA]</scope>
    <source>
        <strain evidence="5">JCM 14902</strain>
    </source>
</reference>
<organism evidence="4 5">
    <name type="scientific">Microbacterium pumilum</name>
    <dbReference type="NCBI Taxonomy" id="344165"/>
    <lineage>
        <taxon>Bacteria</taxon>
        <taxon>Bacillati</taxon>
        <taxon>Actinomycetota</taxon>
        <taxon>Actinomycetes</taxon>
        <taxon>Micrococcales</taxon>
        <taxon>Microbacteriaceae</taxon>
        <taxon>Microbacterium</taxon>
    </lineage>
</organism>